<reference evidence="1" key="2">
    <citation type="submission" date="2020-09" db="EMBL/GenBank/DDBJ databases">
        <authorList>
            <person name="Sun Q."/>
            <person name="Kim S."/>
        </authorList>
    </citation>
    <scope>NUCLEOTIDE SEQUENCE</scope>
    <source>
        <strain evidence="1">KCTC 32422</strain>
    </source>
</reference>
<dbReference type="AlphaFoldDB" id="A0A918RSF7"/>
<gene>
    <name evidence="1" type="ORF">GCM10011617_31180</name>
</gene>
<dbReference type="EMBL" id="BMZD01000014">
    <property type="protein sequence ID" value="GHA08428.1"/>
    <property type="molecule type" value="Genomic_DNA"/>
</dbReference>
<evidence type="ECO:0000313" key="1">
    <source>
        <dbReference type="EMBL" id="GHA08428.1"/>
    </source>
</evidence>
<comment type="caution">
    <text evidence="1">The sequence shown here is derived from an EMBL/GenBank/DDBJ whole genome shotgun (WGS) entry which is preliminary data.</text>
</comment>
<proteinExistence type="predicted"/>
<protein>
    <recommendedName>
        <fullName evidence="3">DUF177 domain-containing protein</fullName>
    </recommendedName>
</protein>
<dbReference type="RefSeq" id="WP_189543232.1">
    <property type="nucleotide sequence ID" value="NZ_BMZD01000014.1"/>
</dbReference>
<evidence type="ECO:0008006" key="3">
    <source>
        <dbReference type="Google" id="ProtNLM"/>
    </source>
</evidence>
<dbReference type="Proteomes" id="UP000634139">
    <property type="component" value="Unassembled WGS sequence"/>
</dbReference>
<name>A0A918RSF7_9SPHN</name>
<organism evidence="1 2">
    <name type="scientific">Novosphingobium arvoryzae</name>
    <dbReference type="NCBI Taxonomy" id="1256514"/>
    <lineage>
        <taxon>Bacteria</taxon>
        <taxon>Pseudomonadati</taxon>
        <taxon>Pseudomonadota</taxon>
        <taxon>Alphaproteobacteria</taxon>
        <taxon>Sphingomonadales</taxon>
        <taxon>Sphingomonadaceae</taxon>
        <taxon>Novosphingobium</taxon>
    </lineage>
</organism>
<reference evidence="1" key="1">
    <citation type="journal article" date="2014" name="Int. J. Syst. Evol. Microbiol.">
        <title>Complete genome sequence of Corynebacterium casei LMG S-19264T (=DSM 44701T), isolated from a smear-ripened cheese.</title>
        <authorList>
            <consortium name="US DOE Joint Genome Institute (JGI-PGF)"/>
            <person name="Walter F."/>
            <person name="Albersmeier A."/>
            <person name="Kalinowski J."/>
            <person name="Ruckert C."/>
        </authorList>
    </citation>
    <scope>NUCLEOTIDE SEQUENCE</scope>
    <source>
        <strain evidence="1">KCTC 32422</strain>
    </source>
</reference>
<accession>A0A918RSF7</accession>
<evidence type="ECO:0000313" key="2">
    <source>
        <dbReference type="Proteomes" id="UP000634139"/>
    </source>
</evidence>
<keyword evidence="2" id="KW-1185">Reference proteome</keyword>
<sequence>MSEFSRIHDIRALPAGSIALDATPEECAALARRFALVAVNSLHADVTLIGEGGKVTVTGRLLADIVQTCAVSGDDLPVRIDEPVLLRFVPAAAAHRPDEEVELDADALDEVEYEGTQFDLGEELAQGLAVAIDPFLAGPNADEARRKAGLSDEAASGPFAALAGLKAKLD</sequence>